<evidence type="ECO:0000313" key="2">
    <source>
        <dbReference type="EMBL" id="MBH0114362.1"/>
    </source>
</evidence>
<dbReference type="Gene3D" id="1.10.10.10">
    <property type="entry name" value="Winged helix-like DNA-binding domain superfamily/Winged helix DNA-binding domain"/>
    <property type="match status" value="1"/>
</dbReference>
<evidence type="ECO:0000259" key="1">
    <source>
        <dbReference type="Pfam" id="PF00126"/>
    </source>
</evidence>
<protein>
    <submittedName>
        <fullName evidence="2">LysR family transcriptional regulator</fullName>
    </submittedName>
</protein>
<comment type="caution">
    <text evidence="2">The sequence shown here is derived from an EMBL/GenBank/DDBJ whole genome shotgun (WGS) entry which is preliminary data.</text>
</comment>
<accession>A0A931HEI4</accession>
<proteinExistence type="predicted"/>
<feature type="domain" description="HTH lysR-type" evidence="1">
    <location>
        <begin position="29"/>
        <end position="88"/>
    </location>
</feature>
<sequence length="127" mass="13739">MAESGPVLKIKIQIYCGDEIAMGPGKADLLDAIVAEGSISGAARKLGMSYRRAWLLVDAMNRCWKDPLVETMPGGAVRGGARLTPYGRGILVLYRSLQGQAGALGNCREWGELEAAVLERPREHQKD</sequence>
<dbReference type="AlphaFoldDB" id="A0A931HEI4"/>
<reference evidence="2" key="1">
    <citation type="submission" date="2020-11" db="EMBL/GenBank/DDBJ databases">
        <title>Novosphingobium aureum sp. nov., a marine bacterium isolated from sediment of a salt flat.</title>
        <authorList>
            <person name="Yoo Y."/>
            <person name="Kim J.-J."/>
        </authorList>
    </citation>
    <scope>NUCLEOTIDE SEQUENCE</scope>
    <source>
        <strain evidence="2">YJ-S2-02</strain>
    </source>
</reference>
<dbReference type="EMBL" id="JADZGI010000002">
    <property type="protein sequence ID" value="MBH0114362.1"/>
    <property type="molecule type" value="Genomic_DNA"/>
</dbReference>
<organism evidence="2 3">
    <name type="scientific">Novosphingobium aureum</name>
    <dbReference type="NCBI Taxonomy" id="2792964"/>
    <lineage>
        <taxon>Bacteria</taxon>
        <taxon>Pseudomonadati</taxon>
        <taxon>Pseudomonadota</taxon>
        <taxon>Alphaproteobacteria</taxon>
        <taxon>Sphingomonadales</taxon>
        <taxon>Sphingomonadaceae</taxon>
        <taxon>Novosphingobium</taxon>
    </lineage>
</organism>
<dbReference type="PANTHER" id="PTHR30432">
    <property type="entry name" value="TRANSCRIPTIONAL REGULATOR MODE"/>
    <property type="match status" value="1"/>
</dbReference>
<dbReference type="Pfam" id="PF00126">
    <property type="entry name" value="HTH_1"/>
    <property type="match status" value="1"/>
</dbReference>
<dbReference type="InterPro" id="IPR051815">
    <property type="entry name" value="Molybdate_resp_trans_reg"/>
</dbReference>
<dbReference type="InterPro" id="IPR036390">
    <property type="entry name" value="WH_DNA-bd_sf"/>
</dbReference>
<dbReference type="InterPro" id="IPR036388">
    <property type="entry name" value="WH-like_DNA-bd_sf"/>
</dbReference>
<evidence type="ECO:0000313" key="3">
    <source>
        <dbReference type="Proteomes" id="UP000617634"/>
    </source>
</evidence>
<gene>
    <name evidence="2" type="ORF">I5E68_15560</name>
</gene>
<dbReference type="PANTHER" id="PTHR30432:SF1">
    <property type="entry name" value="DNA-BINDING TRANSCRIPTIONAL DUAL REGULATOR MODE"/>
    <property type="match status" value="1"/>
</dbReference>
<dbReference type="Proteomes" id="UP000617634">
    <property type="component" value="Unassembled WGS sequence"/>
</dbReference>
<name>A0A931HEI4_9SPHN</name>
<dbReference type="InterPro" id="IPR000847">
    <property type="entry name" value="LysR_HTH_N"/>
</dbReference>
<dbReference type="GO" id="GO:0003700">
    <property type="term" value="F:DNA-binding transcription factor activity"/>
    <property type="evidence" value="ECO:0007669"/>
    <property type="project" value="InterPro"/>
</dbReference>
<dbReference type="RefSeq" id="WP_197165601.1">
    <property type="nucleotide sequence ID" value="NZ_JADZGI010000002.1"/>
</dbReference>
<keyword evidence="3" id="KW-1185">Reference proteome</keyword>
<dbReference type="SUPFAM" id="SSF46785">
    <property type="entry name" value="Winged helix' DNA-binding domain"/>
    <property type="match status" value="1"/>
</dbReference>